<feature type="binding site" evidence="5">
    <location>
        <position position="99"/>
    </location>
    <ligand>
        <name>substrate</name>
    </ligand>
</feature>
<evidence type="ECO:0000256" key="3">
    <source>
        <dbReference type="ARBA" id="ARBA00022729"/>
    </source>
</evidence>
<dbReference type="GO" id="GO:0046872">
    <property type="term" value="F:metal ion binding"/>
    <property type="evidence" value="ECO:0007669"/>
    <property type="project" value="UniProtKB-KW"/>
</dbReference>
<dbReference type="Proteomes" id="UP000239872">
    <property type="component" value="Unassembled WGS sequence"/>
</dbReference>
<keyword evidence="7" id="KW-1185">Reference proteome</keyword>
<dbReference type="PANTHER" id="PTHR10151">
    <property type="entry name" value="ECTONUCLEOTIDE PYROPHOSPHATASE/PHOSPHODIESTERASE"/>
    <property type="match status" value="1"/>
</dbReference>
<feature type="binding site" evidence="5">
    <location>
        <begin position="160"/>
        <end position="162"/>
    </location>
    <ligand>
        <name>substrate</name>
    </ligand>
</feature>
<dbReference type="GO" id="GO:0004035">
    <property type="term" value="F:alkaline phosphatase activity"/>
    <property type="evidence" value="ECO:0007669"/>
    <property type="project" value="InterPro"/>
</dbReference>
<dbReference type="AlphaFoldDB" id="A0A2S7SRJ3"/>
<organism evidence="6 7">
    <name type="scientific">Flavipsychrobacter stenotrophus</name>
    <dbReference type="NCBI Taxonomy" id="2077091"/>
    <lineage>
        <taxon>Bacteria</taxon>
        <taxon>Pseudomonadati</taxon>
        <taxon>Bacteroidota</taxon>
        <taxon>Chitinophagia</taxon>
        <taxon>Chitinophagales</taxon>
        <taxon>Chitinophagaceae</taxon>
        <taxon>Flavipsychrobacter</taxon>
    </lineage>
</organism>
<evidence type="ECO:0000256" key="4">
    <source>
        <dbReference type="PIRSR" id="PIRSR031924-50"/>
    </source>
</evidence>
<dbReference type="Gene3D" id="3.40.720.10">
    <property type="entry name" value="Alkaline Phosphatase, subunit A"/>
    <property type="match status" value="1"/>
</dbReference>
<evidence type="ECO:0000256" key="1">
    <source>
        <dbReference type="ARBA" id="ARBA00022553"/>
    </source>
</evidence>
<feature type="active site" description="Phosphothreonine intermediate" evidence="4">
    <location>
        <position position="78"/>
    </location>
</feature>
<dbReference type="EMBL" id="PPSL01000007">
    <property type="protein sequence ID" value="PQJ09166.1"/>
    <property type="molecule type" value="Genomic_DNA"/>
</dbReference>
<dbReference type="InterPro" id="IPR017850">
    <property type="entry name" value="Alkaline_phosphatase_core_sf"/>
</dbReference>
<evidence type="ECO:0000313" key="6">
    <source>
        <dbReference type="EMBL" id="PQJ09166.1"/>
    </source>
</evidence>
<dbReference type="RefSeq" id="WP_105041071.1">
    <property type="nucleotide sequence ID" value="NZ_PPSL01000007.1"/>
</dbReference>
<name>A0A2S7SRJ3_9BACT</name>
<dbReference type="Pfam" id="PF01663">
    <property type="entry name" value="Phosphodiest"/>
    <property type="match status" value="1"/>
</dbReference>
<dbReference type="PIRSF" id="PIRSF031924">
    <property type="entry name" value="Pi-irrepressible_AP"/>
    <property type="match status" value="1"/>
</dbReference>
<proteinExistence type="predicted"/>
<dbReference type="NCBIfam" id="NF042991">
    <property type="entry name" value="alk_phos_PafA"/>
    <property type="match status" value="1"/>
</dbReference>
<dbReference type="SUPFAM" id="SSF53649">
    <property type="entry name" value="Alkaline phosphatase-like"/>
    <property type="match status" value="1"/>
</dbReference>
<accession>A0A2S7SRJ3</accession>
<evidence type="ECO:0000256" key="2">
    <source>
        <dbReference type="ARBA" id="ARBA00022723"/>
    </source>
</evidence>
<keyword evidence="1 4" id="KW-0597">Phosphoprotein</keyword>
<keyword evidence="2" id="KW-0479">Metal-binding</keyword>
<keyword evidence="3" id="KW-0732">Signal</keyword>
<evidence type="ECO:0000313" key="7">
    <source>
        <dbReference type="Proteomes" id="UP000239872"/>
    </source>
</evidence>
<reference evidence="6 7" key="1">
    <citation type="submission" date="2018-01" db="EMBL/GenBank/DDBJ databases">
        <title>A novel member of the phylum Bacteroidetes isolated from glacier ice.</title>
        <authorList>
            <person name="Liu Q."/>
            <person name="Xin Y.-H."/>
        </authorList>
    </citation>
    <scope>NUCLEOTIDE SEQUENCE [LARGE SCALE GENOMIC DNA]</scope>
    <source>
        <strain evidence="6 7">RB1R16</strain>
    </source>
</reference>
<dbReference type="CDD" id="cd16016">
    <property type="entry name" value="AP-SPAP"/>
    <property type="match status" value="1"/>
</dbReference>
<protein>
    <submittedName>
        <fullName evidence="6">Alkaline phosphatase family protein</fullName>
    </submittedName>
</protein>
<dbReference type="Gene3D" id="3.30.1360.150">
    <property type="match status" value="1"/>
</dbReference>
<sequence>MKRYFLAIPAFFIAFQTIAKQPTKVTRPKLVVGIVIDQMRWDYLYRFNDQYGKGGFKRLMKDGFNCQNTMINYLPSYTAPGHSCIYTGSVPSIHGIAANDWYDNFTGKKMYCTDDTVREINNGIVGDTSMSPRNLLTTTITDELRLATNFRSKVYGISIKDRGAILPAGHLANGAYWLDDTTGSFCSSTYYKNTNPTWLQAFNKRKVADSLIKLTWTLLDPTNKIYTQSLADDNKYEGKFKGEGAPIFPHDLNKLRGKDRYNSFKATAGGNYLTLQMAMACRDGEKLGEGEETDFLAVSFSSTDYTGHQFSPNSMEVEDAYLRLDMDLATLLDYLDETVGKGDYTVFLTADHGAAHNPQFLIDNGVPAGFVDQDYKKDLNTYLDGIYGQKDIIKHFTNYQFYVNEAAIKSANLDRGKVRESIVTYLNTKPEFQYVVDMENMNRTAVPEPIRTMLVNGYYRGRSGSIEVVPNPGWFEGHSKTGTTHGTWNPYDAHIPLLWYGWGIPKGETNTVVNMTDISATLAALLHIQMPNGCIGKPILMAK</sequence>
<dbReference type="OrthoDB" id="9766127at2"/>
<dbReference type="InterPro" id="IPR002591">
    <property type="entry name" value="Phosphodiest/P_Trfase"/>
</dbReference>
<dbReference type="InterPro" id="IPR026263">
    <property type="entry name" value="Alkaline_phosphatase_prok"/>
</dbReference>
<evidence type="ECO:0000256" key="5">
    <source>
        <dbReference type="PIRSR" id="PIRSR031924-51"/>
    </source>
</evidence>
<comment type="caution">
    <text evidence="6">The sequence shown here is derived from an EMBL/GenBank/DDBJ whole genome shotgun (WGS) entry which is preliminary data.</text>
</comment>
<dbReference type="PANTHER" id="PTHR10151:SF120">
    <property type="entry name" value="BIS(5'-ADENOSYL)-TRIPHOSPHATASE"/>
    <property type="match status" value="1"/>
</dbReference>
<gene>
    <name evidence="6" type="ORF">CJD36_020480</name>
</gene>